<proteinExistence type="predicted"/>
<reference evidence="2 3" key="1">
    <citation type="submission" date="2020-03" db="EMBL/GenBank/DDBJ databases">
        <title>Draft genome sequences of bacterial isolates from the female urobiome.</title>
        <authorList>
            <person name="Miller-Ensminger T."/>
            <person name="Wolfe A.J."/>
            <person name="Putonti C."/>
        </authorList>
    </citation>
    <scope>NUCLEOTIDE SEQUENCE [LARGE SCALE GENOMIC DNA]</scope>
    <source>
        <strain evidence="2 3">UMB8490</strain>
    </source>
</reference>
<dbReference type="InterPro" id="IPR015943">
    <property type="entry name" value="WD40/YVTN_repeat-like_dom_sf"/>
</dbReference>
<dbReference type="GO" id="GO:0016603">
    <property type="term" value="F:glutaminyl-peptide cyclotransferase activity"/>
    <property type="evidence" value="ECO:0007669"/>
    <property type="project" value="InterPro"/>
</dbReference>
<dbReference type="Proteomes" id="UP000591626">
    <property type="component" value="Unassembled WGS sequence"/>
</dbReference>
<feature type="signal peptide" evidence="1">
    <location>
        <begin position="1"/>
        <end position="22"/>
    </location>
</feature>
<comment type="caution">
    <text evidence="2">The sequence shown here is derived from an EMBL/GenBank/DDBJ whole genome shotgun (WGS) entry which is preliminary data.</text>
</comment>
<dbReference type="Pfam" id="PF05096">
    <property type="entry name" value="Glu_cyclase_2"/>
    <property type="match status" value="1"/>
</dbReference>
<gene>
    <name evidence="2" type="ORF">HC138_06665</name>
</gene>
<dbReference type="PANTHER" id="PTHR31270">
    <property type="entry name" value="GLUTAMINYL-PEPTIDE CYCLOTRANSFERASE"/>
    <property type="match status" value="1"/>
</dbReference>
<protein>
    <submittedName>
        <fullName evidence="2">Glutaminyl-peptide cyclotransferase</fullName>
    </submittedName>
</protein>
<dbReference type="InterPro" id="IPR011044">
    <property type="entry name" value="Quino_amine_DH_bsu"/>
</dbReference>
<dbReference type="SUPFAM" id="SSF50969">
    <property type="entry name" value="YVTN repeat-like/Quinoprotein amine dehydrogenase"/>
    <property type="match status" value="1"/>
</dbReference>
<organism evidence="2 3">
    <name type="scientific">Corynebacterium coyleae</name>
    <dbReference type="NCBI Taxonomy" id="53374"/>
    <lineage>
        <taxon>Bacteria</taxon>
        <taxon>Bacillati</taxon>
        <taxon>Actinomycetota</taxon>
        <taxon>Actinomycetes</taxon>
        <taxon>Mycobacteriales</taxon>
        <taxon>Corynebacteriaceae</taxon>
        <taxon>Corynebacterium</taxon>
    </lineage>
</organism>
<dbReference type="Gene3D" id="2.130.10.10">
    <property type="entry name" value="YVTN repeat-like/Quinoprotein amine dehydrogenase"/>
    <property type="match status" value="1"/>
</dbReference>
<evidence type="ECO:0000313" key="3">
    <source>
        <dbReference type="Proteomes" id="UP000591626"/>
    </source>
</evidence>
<dbReference type="AlphaFoldDB" id="A0AAP6XKZ0"/>
<keyword evidence="1" id="KW-0732">Signal</keyword>
<dbReference type="PANTHER" id="PTHR31270:SF1">
    <property type="entry name" value="GLUTAMINYL-PEPTIDE CYCLOTRANSFERASE"/>
    <property type="match status" value="1"/>
</dbReference>
<dbReference type="PROSITE" id="PS51257">
    <property type="entry name" value="PROKAR_LIPOPROTEIN"/>
    <property type="match status" value="1"/>
</dbReference>
<feature type="chain" id="PRO_5042838568" evidence="1">
    <location>
        <begin position="23"/>
        <end position="265"/>
    </location>
</feature>
<dbReference type="InterPro" id="IPR007788">
    <property type="entry name" value="QCT"/>
</dbReference>
<sequence>MGHREALSALSVIAALSGGLLAGCAPESSTPSVEHLRAEVIERLPFDQTSFTQGLEVTADGNLYVGTGQEGESRLYTRTIAGDELASVDLDQQFFGEGITRIDDTLWQLTWLDGTAIRRNAETLEEIGRASYQGEGWGLCSRTEADEVIFSDGTEELRRMDPETLEERERFTVTLDGEPVAGLNELECVGNDVYANVFTTTDIVRIDAETGEVTARIDASALPNNATDDPNHVLNGIAHIPGTDEFFLAGKRWPDMYRVRFAQAD</sequence>
<dbReference type="RefSeq" id="WP_167616606.1">
    <property type="nucleotide sequence ID" value="NZ_JAAUVV010000011.1"/>
</dbReference>
<evidence type="ECO:0000313" key="2">
    <source>
        <dbReference type="EMBL" id="NJJ04031.1"/>
    </source>
</evidence>
<dbReference type="EMBL" id="JAAUVV010000011">
    <property type="protein sequence ID" value="NJJ04031.1"/>
    <property type="molecule type" value="Genomic_DNA"/>
</dbReference>
<accession>A0AAP6XKZ0</accession>
<name>A0AAP6XKZ0_9CORY</name>
<evidence type="ECO:0000256" key="1">
    <source>
        <dbReference type="SAM" id="SignalP"/>
    </source>
</evidence>